<evidence type="ECO:0000313" key="2">
    <source>
        <dbReference type="Proteomes" id="UP001651158"/>
    </source>
</evidence>
<accession>A0ABR4Q6C1</accession>
<sequence>MSVDSQFFLRRPTRIAEQRSSVKGGRRIINSLLRLDATVLPRGPVIHGVHGIQTHINHRVLLGDFQDTVSCSRRAAERLKLRNHTIHHATGRKMARGEKQWEKGLRSERAGSGIKHAVSSMVTLEGVSSEEEEDVKRMEFAESILLNHGESRITYTYLQFLKYFRYFLATNRQGTLITLIYIRHMNFRSKEVAQAFEASHCTTLLLNLLSVDDPPVQIAAMRVLDKVSTFIYFARLIVHLGGIRPLLNNLHHPNIHMKRSAGRIIGNLCVLKKARLLLARMDAIKPIVCLLDENTRKITEIHTEYERKVRMSLAFNMSSENALRAKINRLKQQVDSSRRMTDSLLRVLGVVLCAISKNVEGRLALRQTGIVSVFAVLIPLAHSDVLEHIMSTLQACCVDTYFRIAILTEGILPHLIESLQNSTLAVKLPCTFTLARCANERAIREGIRKMNGLETIARMLRWELKNANGALDSIRTACTTRGQSFDEEGFANSLLRGRDRVETKTTGQHQKINFSMQKGGNIKSSRGERTAEQREREQALGVLHETLLVGITDLIWKASMSREIVMILHEKQVYVDLVRLIIELPRLFGPFRRPVTTASVKLNGLDRAETIVLNCLHAIAVAAQTPKILTFIAKVAQGIKPWIVLLRLAISSLIPAACISLRVLLKHPKLQQQFITFGGLRILFAYVEAETGESRCEALRTIEACLANSDEVRNLLKPLINAPATIVSFIASMSTEEDTQIAALDTIAQMARDENTLAIMSDLDVIEGLARILSAAYSEQLKISVVRAIAACSYFGENAEYLGRANCVPMLAAIFRSSTSGVERESDIGATQLRNAAVRALYGISRVPANVTRIWEANICEELTAMAESMDDQVQEAAAGVITNIRMLERQAEPGARCCGVLCDARLRGANLLHECVVDYTKAQACTRSTLACHHFKEGRLHHDGVRRRRTACKCTAIALPVTECCTRVWCGRSGGIQGCWANDVHADNHYTHVVCTVGVSSRSRRTLKTHTNATEMCSAAPAADTNCADHVSVVVVGVHVIRPTALNATTPATPHPGAAFSHRQCDSCTFARSSPPPDTIVVQPALLEVVAGQRGASASLSLRVVHHAFVQ</sequence>
<dbReference type="PANTHER" id="PTHR46241:SF1">
    <property type="entry name" value="OUTER DYNEIN ARM-DOCKING COMPLEX SUBUNIT 2"/>
    <property type="match status" value="1"/>
</dbReference>
<reference evidence="1 2" key="1">
    <citation type="journal article" date="2022" name="Front. Cell. Infect. Microbiol.">
        <title>The Genomes of Two Strains of Taenia crassiceps the Animal Model for the Study of Human Cysticercosis.</title>
        <authorList>
            <person name="Bobes R.J."/>
            <person name="Estrada K."/>
            <person name="Rios-Valencia D.G."/>
            <person name="Calderon-Gallegos A."/>
            <person name="de la Torre P."/>
            <person name="Carrero J.C."/>
            <person name="Sanchez-Flores A."/>
            <person name="Laclette J.P."/>
        </authorList>
    </citation>
    <scope>NUCLEOTIDE SEQUENCE [LARGE SCALE GENOMIC DNA]</scope>
    <source>
        <strain evidence="1">WFUcys</strain>
    </source>
</reference>
<gene>
    <name evidence="1" type="ORF">TcWFU_004412</name>
</gene>
<dbReference type="InterPro" id="IPR016024">
    <property type="entry name" value="ARM-type_fold"/>
</dbReference>
<dbReference type="SUPFAM" id="SSF48371">
    <property type="entry name" value="ARM repeat"/>
    <property type="match status" value="2"/>
</dbReference>
<dbReference type="Gene3D" id="1.25.10.10">
    <property type="entry name" value="Leucine-rich Repeat Variant"/>
    <property type="match status" value="2"/>
</dbReference>
<name>A0ABR4Q6C1_9CEST</name>
<keyword evidence="2" id="KW-1185">Reference proteome</keyword>
<protein>
    <submittedName>
        <fullName evidence="1">Uncharacterized protein</fullName>
    </submittedName>
</protein>
<dbReference type="InterPro" id="IPR011989">
    <property type="entry name" value="ARM-like"/>
</dbReference>
<comment type="caution">
    <text evidence="1">The sequence shown here is derived from an EMBL/GenBank/DDBJ whole genome shotgun (WGS) entry which is preliminary data.</text>
</comment>
<dbReference type="PANTHER" id="PTHR46241">
    <property type="entry name" value="ARMADILLO REPEAT-CONTAINING PROTEIN 4 ARMC4"/>
    <property type="match status" value="1"/>
</dbReference>
<dbReference type="Proteomes" id="UP001651158">
    <property type="component" value="Unassembled WGS sequence"/>
</dbReference>
<proteinExistence type="predicted"/>
<evidence type="ECO:0000313" key="1">
    <source>
        <dbReference type="EMBL" id="KAL5104918.1"/>
    </source>
</evidence>
<dbReference type="EMBL" id="JAKROA010000010">
    <property type="protein sequence ID" value="KAL5104918.1"/>
    <property type="molecule type" value="Genomic_DNA"/>
</dbReference>
<organism evidence="1 2">
    <name type="scientific">Taenia crassiceps</name>
    <dbReference type="NCBI Taxonomy" id="6207"/>
    <lineage>
        <taxon>Eukaryota</taxon>
        <taxon>Metazoa</taxon>
        <taxon>Spiralia</taxon>
        <taxon>Lophotrochozoa</taxon>
        <taxon>Platyhelminthes</taxon>
        <taxon>Cestoda</taxon>
        <taxon>Eucestoda</taxon>
        <taxon>Cyclophyllidea</taxon>
        <taxon>Taeniidae</taxon>
        <taxon>Taenia</taxon>
    </lineage>
</organism>